<comment type="subcellular location">
    <subcellularLocation>
        <location evidence="1 7">Cell membrane</location>
        <topology evidence="1 7">Multi-pass membrane protein</topology>
    </subcellularLocation>
</comment>
<evidence type="ECO:0000313" key="8">
    <source>
        <dbReference type="EMBL" id="CAB3766786.1"/>
    </source>
</evidence>
<dbReference type="EMBL" id="CADIKF010000048">
    <property type="protein sequence ID" value="CAB3766786.1"/>
    <property type="molecule type" value="Genomic_DNA"/>
</dbReference>
<dbReference type="Pfam" id="PF03631">
    <property type="entry name" value="Virul_fac_BrkB"/>
    <property type="match status" value="1"/>
</dbReference>
<dbReference type="Proteomes" id="UP000494329">
    <property type="component" value="Unassembled WGS sequence"/>
</dbReference>
<dbReference type="NCBIfam" id="TIGR00765">
    <property type="entry name" value="yihY_not_rbn"/>
    <property type="match status" value="1"/>
</dbReference>
<accession>A0A6J5ENI0</accession>
<organism evidence="8 9">
    <name type="scientific">Paraburkholderia solisilvae</name>
    <dbReference type="NCBI Taxonomy" id="624376"/>
    <lineage>
        <taxon>Bacteria</taxon>
        <taxon>Pseudomonadati</taxon>
        <taxon>Pseudomonadota</taxon>
        <taxon>Betaproteobacteria</taxon>
        <taxon>Burkholderiales</taxon>
        <taxon>Burkholderiaceae</taxon>
        <taxon>Paraburkholderia</taxon>
    </lineage>
</organism>
<evidence type="ECO:0000256" key="3">
    <source>
        <dbReference type="ARBA" id="ARBA00022519"/>
    </source>
</evidence>
<evidence type="ECO:0000256" key="4">
    <source>
        <dbReference type="ARBA" id="ARBA00022692"/>
    </source>
</evidence>
<protein>
    <recommendedName>
        <fullName evidence="7">UPF0761 membrane protein LMG29739_04918</fullName>
    </recommendedName>
</protein>
<dbReference type="PANTHER" id="PTHR30213">
    <property type="entry name" value="INNER MEMBRANE PROTEIN YHJD"/>
    <property type="match status" value="1"/>
</dbReference>
<keyword evidence="6 7" id="KW-0472">Membrane</keyword>
<comment type="similarity">
    <text evidence="7">Belongs to the UPF0761 family.</text>
</comment>
<keyword evidence="5 7" id="KW-1133">Transmembrane helix</keyword>
<dbReference type="AlphaFoldDB" id="A0A6J5ENI0"/>
<name>A0A6J5ENI0_9BURK</name>
<gene>
    <name evidence="8" type="ORF">LMG29739_04918</name>
</gene>
<evidence type="ECO:0000256" key="1">
    <source>
        <dbReference type="ARBA" id="ARBA00004651"/>
    </source>
</evidence>
<keyword evidence="2 7" id="KW-1003">Cell membrane</keyword>
<evidence type="ECO:0000256" key="2">
    <source>
        <dbReference type="ARBA" id="ARBA00022475"/>
    </source>
</evidence>
<evidence type="ECO:0000256" key="6">
    <source>
        <dbReference type="ARBA" id="ARBA00023136"/>
    </source>
</evidence>
<evidence type="ECO:0000313" key="9">
    <source>
        <dbReference type="Proteomes" id="UP000494329"/>
    </source>
</evidence>
<feature type="transmembrane region" description="Helical" evidence="7">
    <location>
        <begin position="250"/>
        <end position="267"/>
    </location>
</feature>
<feature type="transmembrane region" description="Helical" evidence="7">
    <location>
        <begin position="151"/>
        <end position="176"/>
    </location>
</feature>
<evidence type="ECO:0000256" key="7">
    <source>
        <dbReference type="HAMAP-Rule" id="MF_00672"/>
    </source>
</evidence>
<dbReference type="RefSeq" id="WP_175114072.1">
    <property type="nucleotide sequence ID" value="NZ_CADIKF010000048.1"/>
</dbReference>
<evidence type="ECO:0000256" key="5">
    <source>
        <dbReference type="ARBA" id="ARBA00022989"/>
    </source>
</evidence>
<keyword evidence="9" id="KW-1185">Reference proteome</keyword>
<dbReference type="HAMAP" id="MF_00672">
    <property type="entry name" value="UPF0761"/>
    <property type="match status" value="1"/>
</dbReference>
<dbReference type="GO" id="GO:0005886">
    <property type="term" value="C:plasma membrane"/>
    <property type="evidence" value="ECO:0007669"/>
    <property type="project" value="UniProtKB-SubCell"/>
</dbReference>
<sequence length="452" mass="50495">MKWKELGLLSRLLPLLSRLRVDFDTIKRLAQFAAQRSGEDRIPQVAGSLTFTTMLSLVPLATVVFALFTAFPIFASFQTSLQGFLADHLMPEQFNNQIFKYLNQFASKAKGLTTLGMIVLLVTSVMTMMTVESAFNVIWRVRKARPFAQRVLVYWAILTLGPLLIGVSLSISSYLFTRSMAYTATQHIPSMIEWSLTGAALPLTVLAFTLMYVYLPNCRVEWRDAAVGGLCAAIAFELAKRGFGFYIRRIPSYTAVYGAFAVVPLFLLWMYLSWFITLAGAMIASALPAIRIGQFHRPYFAGGDLLYALELLATLSEARDAGSRGYTVPELARMLRRDLDTTVRLLQQLETIGWIVPLDENGLQPHYVLLANPHQITVRQLYDLLVIDRRELAYQVNLDSSRLHAVTLLSALENDRLDLTLAALITARADERAAQQTDDAASDASAMPHRIA</sequence>
<feature type="transmembrane region" description="Helical" evidence="7">
    <location>
        <begin position="51"/>
        <end position="75"/>
    </location>
</feature>
<feature type="transmembrane region" description="Helical" evidence="7">
    <location>
        <begin position="115"/>
        <end position="139"/>
    </location>
</feature>
<dbReference type="InterPro" id="IPR023679">
    <property type="entry name" value="UPF0761_bac"/>
</dbReference>
<keyword evidence="4 7" id="KW-0812">Transmembrane</keyword>
<comment type="caution">
    <text evidence="7">Lacks conserved residue(s) required for the propagation of feature annotation.</text>
</comment>
<reference evidence="8 9" key="1">
    <citation type="submission" date="2020-04" db="EMBL/GenBank/DDBJ databases">
        <authorList>
            <person name="De Canck E."/>
        </authorList>
    </citation>
    <scope>NUCLEOTIDE SEQUENCE [LARGE SCALE GENOMIC DNA]</scope>
    <source>
        <strain evidence="8 9">LMG 29739</strain>
    </source>
</reference>
<keyword evidence="3" id="KW-0997">Cell inner membrane</keyword>
<proteinExistence type="inferred from homology"/>
<feature type="transmembrane region" description="Helical" evidence="7">
    <location>
        <begin position="196"/>
        <end position="215"/>
    </location>
</feature>
<dbReference type="PANTHER" id="PTHR30213:SF0">
    <property type="entry name" value="UPF0761 MEMBRANE PROTEIN YIHY"/>
    <property type="match status" value="1"/>
</dbReference>
<dbReference type="InterPro" id="IPR017039">
    <property type="entry name" value="Virul_fac_BrkB"/>
</dbReference>